<evidence type="ECO:0000259" key="2">
    <source>
        <dbReference type="PROSITE" id="PS50013"/>
    </source>
</evidence>
<dbReference type="EMBL" id="BSXT01001940">
    <property type="protein sequence ID" value="GMF46178.1"/>
    <property type="molecule type" value="Genomic_DNA"/>
</dbReference>
<dbReference type="InterPro" id="IPR002156">
    <property type="entry name" value="RNaseH_domain"/>
</dbReference>
<dbReference type="InterPro" id="IPR050951">
    <property type="entry name" value="Retrovirus_Pol_polyprotein"/>
</dbReference>
<feature type="compositionally biased region" description="Basic and acidic residues" evidence="1">
    <location>
        <begin position="491"/>
        <end position="501"/>
    </location>
</feature>
<dbReference type="InterPro" id="IPR000477">
    <property type="entry name" value="RT_dom"/>
</dbReference>
<feature type="region of interest" description="Disordered" evidence="1">
    <location>
        <begin position="621"/>
        <end position="672"/>
    </location>
</feature>
<dbReference type="InterPro" id="IPR016197">
    <property type="entry name" value="Chromo-like_dom_sf"/>
</dbReference>
<dbReference type="InterPro" id="IPR056924">
    <property type="entry name" value="SH3_Tf2-1"/>
</dbReference>
<organism evidence="3 4">
    <name type="scientific">Phytophthora fragariaefolia</name>
    <dbReference type="NCBI Taxonomy" id="1490495"/>
    <lineage>
        <taxon>Eukaryota</taxon>
        <taxon>Sar</taxon>
        <taxon>Stramenopiles</taxon>
        <taxon>Oomycota</taxon>
        <taxon>Peronosporomycetes</taxon>
        <taxon>Peronosporales</taxon>
        <taxon>Peronosporaceae</taxon>
        <taxon>Phytophthora</taxon>
    </lineage>
</organism>
<dbReference type="Gene3D" id="3.30.420.10">
    <property type="entry name" value="Ribonuclease H-like superfamily/Ribonuclease H"/>
    <property type="match status" value="2"/>
</dbReference>
<dbReference type="Pfam" id="PF13456">
    <property type="entry name" value="RVT_3"/>
    <property type="match status" value="1"/>
</dbReference>
<dbReference type="SMART" id="SM00298">
    <property type="entry name" value="CHROMO"/>
    <property type="match status" value="1"/>
</dbReference>
<feature type="region of interest" description="Disordered" evidence="1">
    <location>
        <begin position="381"/>
        <end position="442"/>
    </location>
</feature>
<dbReference type="PROSITE" id="PS50013">
    <property type="entry name" value="CHROMO_2"/>
    <property type="match status" value="1"/>
</dbReference>
<dbReference type="AlphaFoldDB" id="A0A9W6XUS4"/>
<sequence length="846" mass="95881">MEYAMPLADDLLTELDAYLWFCSLDAASEFWAVMMTRRARRVSAFVCALSHFEWLRMPIGLKNAPMIYQRLIDNALWGYVQPKGGWEAFAERIRRVEIEAEDQRVRFSTYAEFEPTRLTKFDADRRALAGSDPMQDSMDSPAADMFNTGEPDQSSWEDDFAPGGDLTAAKAAFVELKTKVIEAPILRHFDSAKDVHIMLFANKWALSIPADYDGYVLSFDGSAKAEKNGGYGSCSWNLWRLPSWDIEIAASAHLPSATVNIAEYTGMNNGVVAALQRGVSDLIIVGDSRLAIQQSMGVIACKKDALQVELARHKELTKKLNSVRYLHVVRLYNSAVDSMATEALEAKAGRVVLSLERKAELKALNKIPKMLYTSENSTDIRRNSATIGKQSTENSAERTEEPKVTATTRSQARRVRFEDEGASNEQPVRAFENPSKKPTRRKSVRYEAEFGGAQSQVSNDTAELLTELSEARTPDASDIDPLVVQAERRQRISKTQDEELRPQANGQQERSVKTMIQTVRTYVEDPLQADWDDIAEKLVHAIGNSRDSTRQETPFYLVHGWDARSTLKAMTESIRQGQTNSAETSDAAEWRREANRQREVALYLAAEFQCKEKARRAKEHNEALSRVEKEAVPRSVESPVESAIAEGTPTESETPEEPSVESPAESTRSLSKEGDQVWLFMERVKPGLTKKLAHRWHGPFRVKKKIEEFAYELELPDKSGYRFYPVVHVSRLKAGKELGERPTTRLRHELGGAERLDFDEQLLPEDSWEPDEDEDKYEVEAIIDDELPLSTSTARAQRMFKVKWFGYDEPSWEPMSNLSCGGLLFDYLRKKKRENRLQMVWVADEN</sequence>
<dbReference type="Pfam" id="PF24626">
    <property type="entry name" value="SH3_Tf2-1"/>
    <property type="match status" value="1"/>
</dbReference>
<evidence type="ECO:0000313" key="4">
    <source>
        <dbReference type="Proteomes" id="UP001165121"/>
    </source>
</evidence>
<evidence type="ECO:0000313" key="3">
    <source>
        <dbReference type="EMBL" id="GMF46178.1"/>
    </source>
</evidence>
<keyword evidence="4" id="KW-1185">Reference proteome</keyword>
<dbReference type="InterPro" id="IPR043502">
    <property type="entry name" value="DNA/RNA_pol_sf"/>
</dbReference>
<dbReference type="Gene3D" id="3.30.70.270">
    <property type="match status" value="1"/>
</dbReference>
<dbReference type="GO" id="GO:0003676">
    <property type="term" value="F:nucleic acid binding"/>
    <property type="evidence" value="ECO:0007669"/>
    <property type="project" value="InterPro"/>
</dbReference>
<dbReference type="Pfam" id="PF00078">
    <property type="entry name" value="RVT_1"/>
    <property type="match status" value="1"/>
</dbReference>
<dbReference type="Gene3D" id="3.10.10.10">
    <property type="entry name" value="HIV Type 1 Reverse Transcriptase, subunit A, domain 1"/>
    <property type="match status" value="1"/>
</dbReference>
<feature type="region of interest" description="Disordered" evidence="1">
    <location>
        <begin position="491"/>
        <end position="512"/>
    </location>
</feature>
<dbReference type="SUPFAM" id="SSF54160">
    <property type="entry name" value="Chromo domain-like"/>
    <property type="match status" value="1"/>
</dbReference>
<comment type="caution">
    <text evidence="3">The sequence shown here is derived from an EMBL/GenBank/DDBJ whole genome shotgun (WGS) entry which is preliminary data.</text>
</comment>
<dbReference type="PANTHER" id="PTHR37984:SF5">
    <property type="entry name" value="PROTEIN NYNRIN-LIKE"/>
    <property type="match status" value="1"/>
</dbReference>
<dbReference type="GO" id="GO:0004523">
    <property type="term" value="F:RNA-DNA hybrid ribonuclease activity"/>
    <property type="evidence" value="ECO:0007669"/>
    <property type="project" value="InterPro"/>
</dbReference>
<dbReference type="CDD" id="cd00024">
    <property type="entry name" value="CD_CSD"/>
    <property type="match status" value="1"/>
</dbReference>
<feature type="domain" description="Chromo" evidence="2">
    <location>
        <begin position="777"/>
        <end position="839"/>
    </location>
</feature>
<reference evidence="3" key="1">
    <citation type="submission" date="2023-04" db="EMBL/GenBank/DDBJ databases">
        <title>Phytophthora fragariaefolia NBRC 109709.</title>
        <authorList>
            <person name="Ichikawa N."/>
            <person name="Sato H."/>
            <person name="Tonouchi N."/>
        </authorList>
    </citation>
    <scope>NUCLEOTIDE SEQUENCE</scope>
    <source>
        <strain evidence="3">NBRC 109709</strain>
    </source>
</reference>
<dbReference type="Proteomes" id="UP001165121">
    <property type="component" value="Unassembled WGS sequence"/>
</dbReference>
<dbReference type="OrthoDB" id="10030726at2759"/>
<dbReference type="Gene3D" id="2.40.50.40">
    <property type="match status" value="1"/>
</dbReference>
<dbReference type="InterPro" id="IPR043128">
    <property type="entry name" value="Rev_trsase/Diguanyl_cyclase"/>
</dbReference>
<accession>A0A9W6XUS4</accession>
<name>A0A9W6XUS4_9STRA</name>
<protein>
    <submittedName>
        <fullName evidence="3">Unnamed protein product</fullName>
    </submittedName>
</protein>
<dbReference type="InterPro" id="IPR000953">
    <property type="entry name" value="Chromo/chromo_shadow_dom"/>
</dbReference>
<dbReference type="SUPFAM" id="SSF53098">
    <property type="entry name" value="Ribonuclease H-like"/>
    <property type="match status" value="1"/>
</dbReference>
<dbReference type="SUPFAM" id="SSF56672">
    <property type="entry name" value="DNA/RNA polymerases"/>
    <property type="match status" value="1"/>
</dbReference>
<evidence type="ECO:0000256" key="1">
    <source>
        <dbReference type="SAM" id="MobiDB-lite"/>
    </source>
</evidence>
<dbReference type="PANTHER" id="PTHR37984">
    <property type="entry name" value="PROTEIN CBG26694"/>
    <property type="match status" value="1"/>
</dbReference>
<proteinExistence type="predicted"/>
<feature type="compositionally biased region" description="Polar residues" evidence="1">
    <location>
        <begin position="381"/>
        <end position="394"/>
    </location>
</feature>
<gene>
    <name evidence="3" type="ORF">Pfra01_001688600</name>
</gene>
<dbReference type="InterPro" id="IPR036397">
    <property type="entry name" value="RNaseH_sf"/>
</dbReference>
<feature type="compositionally biased region" description="Basic and acidic residues" evidence="1">
    <location>
        <begin position="621"/>
        <end position="632"/>
    </location>
</feature>
<dbReference type="InterPro" id="IPR012337">
    <property type="entry name" value="RNaseH-like_sf"/>
</dbReference>